<dbReference type="PROSITE" id="PS50290">
    <property type="entry name" value="PI3_4_KINASE_3"/>
    <property type="match status" value="1"/>
</dbReference>
<dbReference type="GO" id="GO:0005634">
    <property type="term" value="C:nucleus"/>
    <property type="evidence" value="ECO:0007669"/>
    <property type="project" value="UniProtKB-SubCell"/>
</dbReference>
<dbReference type="GO" id="GO:0000723">
    <property type="term" value="P:telomere maintenance"/>
    <property type="evidence" value="ECO:0007669"/>
    <property type="project" value="TreeGrafter"/>
</dbReference>
<evidence type="ECO:0000259" key="5">
    <source>
        <dbReference type="PROSITE" id="PS50290"/>
    </source>
</evidence>
<proteinExistence type="predicted"/>
<keyword evidence="2" id="KW-0723">Serine/threonine-protein kinase</keyword>
<dbReference type="Gene3D" id="3.30.1010.10">
    <property type="entry name" value="Phosphatidylinositol 3-kinase Catalytic Subunit, Chain A, domain 4"/>
    <property type="match status" value="1"/>
</dbReference>
<sequence length="211" mass="24797">MIPLTEMLEHALPKEHDNKVYQFSQFVMDASTPQESSLQLPEVFISSVDEDYLVLKSMLKPKRIALRGGDGRRYLIMCKPCDELRKDARFMDVNRMMNSLMRQNADARRRQLTVRTFSVIPLQDAGGIVEWLPNLVPYRGVLQPLFEEKGDPLPDAQWFTNWNANSPIEDRLERMRSTFYQRYPLVMAEWFRLKIYINSISVSNRNNSKYL</sequence>
<keyword evidence="2" id="KW-0808">Transferase</keyword>
<dbReference type="Proteomes" id="UP000035642">
    <property type="component" value="Unassembled WGS sequence"/>
</dbReference>
<dbReference type="GO" id="GO:0000077">
    <property type="term" value="P:DNA damage checkpoint signaling"/>
    <property type="evidence" value="ECO:0007669"/>
    <property type="project" value="TreeGrafter"/>
</dbReference>
<dbReference type="InterPro" id="IPR050517">
    <property type="entry name" value="DDR_Repair_Kinase"/>
</dbReference>
<dbReference type="InterPro" id="IPR011009">
    <property type="entry name" value="Kinase-like_dom_sf"/>
</dbReference>
<reference evidence="7" key="2">
    <citation type="submission" date="2017-02" db="UniProtKB">
        <authorList>
            <consortium name="WormBaseParasite"/>
        </authorList>
    </citation>
    <scope>IDENTIFICATION</scope>
</reference>
<dbReference type="PANTHER" id="PTHR11139">
    <property type="entry name" value="ATAXIA TELANGIECTASIA MUTATED ATM -RELATED"/>
    <property type="match status" value="1"/>
</dbReference>
<comment type="subcellular location">
    <subcellularLocation>
        <location evidence="1">Nucleus</location>
    </subcellularLocation>
</comment>
<dbReference type="GO" id="GO:0004674">
    <property type="term" value="F:protein serine/threonine kinase activity"/>
    <property type="evidence" value="ECO:0007669"/>
    <property type="project" value="UniProtKB-KW"/>
</dbReference>
<keyword evidence="6" id="KW-1185">Reference proteome</keyword>
<dbReference type="InterPro" id="IPR000403">
    <property type="entry name" value="PI3/4_kinase_cat_dom"/>
</dbReference>
<evidence type="ECO:0000313" key="6">
    <source>
        <dbReference type="Proteomes" id="UP000035642"/>
    </source>
</evidence>
<accession>A0A0K0CXN1</accession>
<feature type="domain" description="PI3K/PI4K catalytic" evidence="5">
    <location>
        <begin position="48"/>
        <end position="211"/>
    </location>
</feature>
<evidence type="ECO:0000256" key="3">
    <source>
        <dbReference type="ARBA" id="ARBA00022763"/>
    </source>
</evidence>
<evidence type="ECO:0000256" key="1">
    <source>
        <dbReference type="ARBA" id="ARBA00004123"/>
    </source>
</evidence>
<reference evidence="6" key="1">
    <citation type="submission" date="2012-09" db="EMBL/GenBank/DDBJ databases">
        <authorList>
            <person name="Martin A.A."/>
        </authorList>
    </citation>
    <scope>NUCLEOTIDE SEQUENCE</scope>
</reference>
<keyword evidence="2" id="KW-0418">Kinase</keyword>
<keyword evidence="3" id="KW-0227">DNA damage</keyword>
<dbReference type="WBParaSite" id="ACAC_0000234701-mRNA-1">
    <property type="protein sequence ID" value="ACAC_0000234701-mRNA-1"/>
    <property type="gene ID" value="ACAC_0000234701"/>
</dbReference>
<organism evidence="6 7">
    <name type="scientific">Angiostrongylus cantonensis</name>
    <name type="common">Rat lungworm</name>
    <dbReference type="NCBI Taxonomy" id="6313"/>
    <lineage>
        <taxon>Eukaryota</taxon>
        <taxon>Metazoa</taxon>
        <taxon>Ecdysozoa</taxon>
        <taxon>Nematoda</taxon>
        <taxon>Chromadorea</taxon>
        <taxon>Rhabditida</taxon>
        <taxon>Rhabditina</taxon>
        <taxon>Rhabditomorpha</taxon>
        <taxon>Strongyloidea</taxon>
        <taxon>Metastrongylidae</taxon>
        <taxon>Angiostrongylus</taxon>
    </lineage>
</organism>
<dbReference type="Pfam" id="PF00454">
    <property type="entry name" value="PI3_PI4_kinase"/>
    <property type="match status" value="1"/>
</dbReference>
<name>A0A0K0CXN1_ANGCA</name>
<protein>
    <submittedName>
        <fullName evidence="7">PI3K/PI4K domain-containing protein</fullName>
    </submittedName>
</protein>
<evidence type="ECO:0000256" key="2">
    <source>
        <dbReference type="ARBA" id="ARBA00022527"/>
    </source>
</evidence>
<evidence type="ECO:0000313" key="7">
    <source>
        <dbReference type="WBParaSite" id="ACAC_0000234701-mRNA-1"/>
    </source>
</evidence>
<dbReference type="GO" id="GO:0006281">
    <property type="term" value="P:DNA repair"/>
    <property type="evidence" value="ECO:0007669"/>
    <property type="project" value="TreeGrafter"/>
</dbReference>
<dbReference type="SUPFAM" id="SSF56112">
    <property type="entry name" value="Protein kinase-like (PK-like)"/>
    <property type="match status" value="1"/>
</dbReference>
<dbReference type="PANTHER" id="PTHR11139:SF69">
    <property type="entry name" value="SERINE_THREONINE-PROTEIN KINASE ATR"/>
    <property type="match status" value="1"/>
</dbReference>
<keyword evidence="4" id="KW-0539">Nucleus</keyword>
<dbReference type="AlphaFoldDB" id="A0A0K0CXN1"/>
<evidence type="ECO:0000256" key="4">
    <source>
        <dbReference type="ARBA" id="ARBA00023242"/>
    </source>
</evidence>
<dbReference type="STRING" id="6313.A0A0K0CXN1"/>
<dbReference type="GO" id="GO:0005694">
    <property type="term" value="C:chromosome"/>
    <property type="evidence" value="ECO:0007669"/>
    <property type="project" value="TreeGrafter"/>
</dbReference>